<protein>
    <submittedName>
        <fullName evidence="2">Uncharacterized protein</fullName>
    </submittedName>
</protein>
<feature type="region of interest" description="Disordered" evidence="1">
    <location>
        <begin position="130"/>
        <end position="150"/>
    </location>
</feature>
<evidence type="ECO:0000313" key="3">
    <source>
        <dbReference type="Proteomes" id="UP000780801"/>
    </source>
</evidence>
<reference evidence="2" key="1">
    <citation type="journal article" date="2020" name="Fungal Divers.">
        <title>Resolving the Mortierellaceae phylogeny through synthesis of multi-gene phylogenetics and phylogenomics.</title>
        <authorList>
            <person name="Vandepol N."/>
            <person name="Liber J."/>
            <person name="Desiro A."/>
            <person name="Na H."/>
            <person name="Kennedy M."/>
            <person name="Barry K."/>
            <person name="Grigoriev I.V."/>
            <person name="Miller A.N."/>
            <person name="O'Donnell K."/>
            <person name="Stajich J.E."/>
            <person name="Bonito G."/>
        </authorList>
    </citation>
    <scope>NUCLEOTIDE SEQUENCE</scope>
    <source>
        <strain evidence="2">KOD1015</strain>
    </source>
</reference>
<accession>A0A9P6FR37</accession>
<evidence type="ECO:0000313" key="2">
    <source>
        <dbReference type="EMBL" id="KAF9580018.1"/>
    </source>
</evidence>
<dbReference type="EMBL" id="JAABOA010002336">
    <property type="protein sequence ID" value="KAF9580018.1"/>
    <property type="molecule type" value="Genomic_DNA"/>
</dbReference>
<dbReference type="AlphaFoldDB" id="A0A9P6FR37"/>
<feature type="compositionally biased region" description="Acidic residues" evidence="1">
    <location>
        <begin position="130"/>
        <end position="142"/>
    </location>
</feature>
<keyword evidence="3" id="KW-1185">Reference proteome</keyword>
<sequence>MGYRCDGLVQVVQGQPPLNIGVLEASKVFDNTGNKFLFDTCKVTRELHDMLRNRLKSLHVLTKSTELILVGYVLSGGYIVRIRPYHKQFKLAEDISHFKFNLRILKHLLVTKLVLLNTNVIMHEVPTNWDDDAEDDDAEDDTTGCNLSTPPRRIQLPPLQSSPTGIVQIPANYVQKHPQVQNNLNVALEAAVASTAADDSTLSGSRYYSSAFFMHAVALFPELRIRQGKKLYGRRACGNLDYVIEAKEDPSCMLAITMYEPSDCGTGVAQNVVQLDAISANRKRRRNEDYDEDNVAPIVSYGIATDSREWFLQ</sequence>
<evidence type="ECO:0000256" key="1">
    <source>
        <dbReference type="SAM" id="MobiDB-lite"/>
    </source>
</evidence>
<comment type="caution">
    <text evidence="2">The sequence shown here is derived from an EMBL/GenBank/DDBJ whole genome shotgun (WGS) entry which is preliminary data.</text>
</comment>
<name>A0A9P6FR37_9FUNG</name>
<proteinExistence type="predicted"/>
<dbReference type="OrthoDB" id="2406994at2759"/>
<dbReference type="Proteomes" id="UP000780801">
    <property type="component" value="Unassembled WGS sequence"/>
</dbReference>
<organism evidence="2 3">
    <name type="scientific">Lunasporangiospora selenospora</name>
    <dbReference type="NCBI Taxonomy" id="979761"/>
    <lineage>
        <taxon>Eukaryota</taxon>
        <taxon>Fungi</taxon>
        <taxon>Fungi incertae sedis</taxon>
        <taxon>Mucoromycota</taxon>
        <taxon>Mortierellomycotina</taxon>
        <taxon>Mortierellomycetes</taxon>
        <taxon>Mortierellales</taxon>
        <taxon>Mortierellaceae</taxon>
        <taxon>Lunasporangiospora</taxon>
    </lineage>
</organism>
<gene>
    <name evidence="2" type="ORF">BGW38_003495</name>
</gene>